<organism evidence="2 3">
    <name type="scientific">Heliomicrobium undosum</name>
    <dbReference type="NCBI Taxonomy" id="121734"/>
    <lineage>
        <taxon>Bacteria</taxon>
        <taxon>Bacillati</taxon>
        <taxon>Bacillota</taxon>
        <taxon>Clostridia</taxon>
        <taxon>Eubacteriales</taxon>
        <taxon>Heliobacteriaceae</taxon>
        <taxon>Heliomicrobium</taxon>
    </lineage>
</organism>
<dbReference type="RefSeq" id="WP_161258664.1">
    <property type="nucleotide sequence ID" value="NZ_WXEY01000010.1"/>
</dbReference>
<feature type="domain" description="Radical SAM core" evidence="1">
    <location>
        <begin position="282"/>
        <end position="525"/>
    </location>
</feature>
<dbReference type="SFLD" id="SFLDS00029">
    <property type="entry name" value="Radical_SAM"/>
    <property type="match status" value="1"/>
</dbReference>
<sequence>MSRVSDISQILEDELLRKVTKPTRYTGGEHNQVKKDWSGVDVAMAFAFPDVYEVGMSHLGLRILYHLINEQPRMAMERVFAPWPDMEKAMRSRGVPLFSLESRRPLTDFDVVGFTLQYEMSYSNILNMLDLAGIPLFAEERVYGDPLIMAGGPCAVNPEPLAPFMDLILLGEGEELLPRVLQAVADFKGDAGLGAIAGGAAEAGDDPAKGGDRSRREALLLHLAAIPGVYVPALYRSEYAADGRFLGTTPTREGVPAKVKKQIVADLDKAYFPTTSLVPFMDVVHDRVMLEVLRGCSRACRFCQAGSIYRPVRERSPETLKRQAEALVKATGYDEIALTSLSTADYTCVEPLIKELIATHAEQKVGLSLPSLRVDAFSVDLAKEVQKVRKTGLTFAPEAGTQRLRDVINKGVTEADLMETVESAFSNGWTGLKLYFMIGLPTETEEDLEGIARLAEQVVYKGTGILREKGIKKSVRVTVSTSSFVPKAQTPFQWEPQAAMADLEEKQAFLKKRLRDRRISYNWHDARISFLEAVFAKGDRRLGQVLHRAWQKGCVFDGWSEFFRYETWLEAFQECGVDPADYAYRAIGYDDPLPWDHLDFGVDRRYLIREHKNALAAALTRDCRADTCAGCGVCPTLGVSIDLRGGDHVPSPDRL</sequence>
<dbReference type="AlphaFoldDB" id="A0A845L1P1"/>
<dbReference type="Pfam" id="PF04055">
    <property type="entry name" value="Radical_SAM"/>
    <property type="match status" value="1"/>
</dbReference>
<protein>
    <submittedName>
        <fullName evidence="2">TIGR03960 family B12-binding radical SAM protein</fullName>
    </submittedName>
</protein>
<dbReference type="SMART" id="SM00729">
    <property type="entry name" value="Elp3"/>
    <property type="match status" value="1"/>
</dbReference>
<comment type="caution">
    <text evidence="2">The sequence shown here is derived from an EMBL/GenBank/DDBJ whole genome shotgun (WGS) entry which is preliminary data.</text>
</comment>
<dbReference type="InterPro" id="IPR007197">
    <property type="entry name" value="rSAM"/>
</dbReference>
<dbReference type="SFLD" id="SFLDG01082">
    <property type="entry name" value="B12-binding_domain_containing"/>
    <property type="match status" value="1"/>
</dbReference>
<dbReference type="GO" id="GO:0051536">
    <property type="term" value="F:iron-sulfur cluster binding"/>
    <property type="evidence" value="ECO:0007669"/>
    <property type="project" value="InterPro"/>
</dbReference>
<dbReference type="InterPro" id="IPR058240">
    <property type="entry name" value="rSAM_sf"/>
</dbReference>
<dbReference type="InterPro" id="IPR023404">
    <property type="entry name" value="rSAM_horseshoe"/>
</dbReference>
<reference evidence="2 3" key="1">
    <citation type="submission" date="2020-01" db="EMBL/GenBank/DDBJ databases">
        <title>Whole-genome sequence of Heliobacterium undosum DSM 13378.</title>
        <authorList>
            <person name="Kyndt J.A."/>
            <person name="Meyer T.E."/>
        </authorList>
    </citation>
    <scope>NUCLEOTIDE SEQUENCE [LARGE SCALE GENOMIC DNA]</scope>
    <source>
        <strain evidence="2 3">DSM 13378</strain>
    </source>
</reference>
<dbReference type="NCBIfam" id="TIGR03960">
    <property type="entry name" value="rSAM_fuse_unch"/>
    <property type="match status" value="1"/>
</dbReference>
<dbReference type="InterPro" id="IPR023862">
    <property type="entry name" value="CHP03960_rSAM"/>
</dbReference>
<proteinExistence type="predicted"/>
<evidence type="ECO:0000313" key="3">
    <source>
        <dbReference type="Proteomes" id="UP000463470"/>
    </source>
</evidence>
<dbReference type="InterPro" id="IPR045784">
    <property type="entry name" value="Radical_SAM_N2"/>
</dbReference>
<keyword evidence="3" id="KW-1185">Reference proteome</keyword>
<evidence type="ECO:0000313" key="2">
    <source>
        <dbReference type="EMBL" id="MZP30133.1"/>
    </source>
</evidence>
<dbReference type="PANTHER" id="PTHR42731:SF1">
    <property type="entry name" value="RADICAL SAM DOMAIN PROTEIN"/>
    <property type="match status" value="1"/>
</dbReference>
<accession>A0A845L1P1</accession>
<dbReference type="PROSITE" id="PS51918">
    <property type="entry name" value="RADICAL_SAM"/>
    <property type="match status" value="1"/>
</dbReference>
<dbReference type="SUPFAM" id="SSF102114">
    <property type="entry name" value="Radical SAM enzymes"/>
    <property type="match status" value="1"/>
</dbReference>
<dbReference type="Proteomes" id="UP000463470">
    <property type="component" value="Unassembled WGS sequence"/>
</dbReference>
<dbReference type="CDD" id="cd01335">
    <property type="entry name" value="Radical_SAM"/>
    <property type="match status" value="1"/>
</dbReference>
<dbReference type="Pfam" id="PF19864">
    <property type="entry name" value="Radical_SAM_N2"/>
    <property type="match status" value="1"/>
</dbReference>
<dbReference type="Gene3D" id="3.80.30.20">
    <property type="entry name" value="tm_1862 like domain"/>
    <property type="match status" value="1"/>
</dbReference>
<dbReference type="InterPro" id="IPR006638">
    <property type="entry name" value="Elp3/MiaA/NifB-like_rSAM"/>
</dbReference>
<name>A0A845L1P1_9FIRM</name>
<evidence type="ECO:0000259" key="1">
    <source>
        <dbReference type="PROSITE" id="PS51918"/>
    </source>
</evidence>
<dbReference type="EMBL" id="WXEY01000010">
    <property type="protein sequence ID" value="MZP30133.1"/>
    <property type="molecule type" value="Genomic_DNA"/>
</dbReference>
<dbReference type="GO" id="GO:0003824">
    <property type="term" value="F:catalytic activity"/>
    <property type="evidence" value="ECO:0007669"/>
    <property type="project" value="InterPro"/>
</dbReference>
<dbReference type="PANTHER" id="PTHR42731">
    <property type="entry name" value="SLL1084 PROTEIN"/>
    <property type="match status" value="1"/>
</dbReference>
<dbReference type="OrthoDB" id="9806827at2"/>
<gene>
    <name evidence="2" type="ORF">GTO91_10480</name>
</gene>